<dbReference type="Gene3D" id="1.10.10.2520">
    <property type="entry name" value="Cell wall hydrolase SleB, domain 1"/>
    <property type="match status" value="1"/>
</dbReference>
<dbReference type="GO" id="GO:0016787">
    <property type="term" value="F:hydrolase activity"/>
    <property type="evidence" value="ECO:0007669"/>
    <property type="project" value="UniProtKB-KW"/>
</dbReference>
<dbReference type="PROSITE" id="PS51257">
    <property type="entry name" value="PROKAR_LIPOPROTEIN"/>
    <property type="match status" value="1"/>
</dbReference>
<organism evidence="2 3">
    <name type="scientific">Bartonella vinsonii subsp. berkhoffii str. Tweed</name>
    <dbReference type="NCBI Taxonomy" id="1094502"/>
    <lineage>
        <taxon>Bacteria</taxon>
        <taxon>Pseudomonadati</taxon>
        <taxon>Pseudomonadota</taxon>
        <taxon>Alphaproteobacteria</taxon>
        <taxon>Hyphomicrobiales</taxon>
        <taxon>Bartonellaceae</taxon>
        <taxon>Bartonella</taxon>
    </lineage>
</organism>
<gene>
    <name evidence="2" type="ORF">BVtw_02950</name>
</gene>
<dbReference type="HOGENOM" id="CLU_078488_1_0_5"/>
<evidence type="ECO:0000313" key="2">
    <source>
        <dbReference type="EMBL" id="ENN95294.1"/>
    </source>
</evidence>
<comment type="caution">
    <text evidence="2">The sequence shown here is derived from an EMBL/GenBank/DDBJ whole genome shotgun (WGS) entry which is preliminary data.</text>
</comment>
<evidence type="ECO:0000313" key="3">
    <source>
        <dbReference type="Proteomes" id="UP000014011"/>
    </source>
</evidence>
<dbReference type="InterPro" id="IPR011105">
    <property type="entry name" value="Cell_wall_hydrolase_SleB"/>
</dbReference>
<reference evidence="2 3" key="1">
    <citation type="journal article" date="2013" name="PLoS Genet.">
        <title>A gene transfer agent and a dynamic repertoire of secretion systems hold the keys to the explosive radiation of the emerging pathogen Bartonella.</title>
        <authorList>
            <person name="Guy L."/>
            <person name="Nystedt B."/>
            <person name="Toft C."/>
            <person name="Zaremba-Niedzwiedzka K."/>
            <person name="Berglund E.C."/>
            <person name="Granberg F."/>
            <person name="Naslund K."/>
            <person name="Eriksson A.S."/>
            <person name="Andersson S.G."/>
        </authorList>
    </citation>
    <scope>NUCLEOTIDE SEQUENCE [LARGE SCALE GENOMIC DNA]</scope>
    <source>
        <strain evidence="2">Tweed</strain>
    </source>
</reference>
<dbReference type="AlphaFoldDB" id="N6USF9"/>
<accession>N6USF9</accession>
<name>N6USF9_BARVB</name>
<feature type="domain" description="Cell wall hydrolase SleB" evidence="1">
    <location>
        <begin position="70"/>
        <end position="168"/>
    </location>
</feature>
<keyword evidence="2" id="KW-0378">Hydrolase</keyword>
<protein>
    <submittedName>
        <fullName evidence="2">Cell wall hydrolase SleB</fullName>
    </submittedName>
</protein>
<dbReference type="Proteomes" id="UP000014011">
    <property type="component" value="Unassembled WGS sequence"/>
</dbReference>
<dbReference type="PATRIC" id="fig|1094502.3.peg.360"/>
<evidence type="ECO:0000259" key="1">
    <source>
        <dbReference type="Pfam" id="PF07486"/>
    </source>
</evidence>
<dbReference type="EMBL" id="AGWD01000008">
    <property type="protein sequence ID" value="ENN95294.1"/>
    <property type="molecule type" value="Genomic_DNA"/>
</dbReference>
<dbReference type="InterPro" id="IPR042047">
    <property type="entry name" value="SleB_dom1"/>
</dbReference>
<proteinExistence type="predicted"/>
<dbReference type="Pfam" id="PF07486">
    <property type="entry name" value="Hydrolase_2"/>
    <property type="match status" value="1"/>
</dbReference>
<sequence>MGIVLYKMKKNYWTVFVTCFLVPFVIVGCASDHFGVGKVNDSKKTKTVTYPLTERQCLMRVMYFESNRTSREGMIAVGTVVMNRVNSSAYPKTICGVVGQYKQFAPGVLTRPMTEPASVARVKEAADAVLRGERDKKLKNAKFFHTAGLSFPYKNMYYVRIAGGNAFYEKRSRDGSLQVPTNDRPYDVAYAFAQERSGSAPSFLEANIVSREIKVEKKQNPSPAIEVAQVNKVRTMSFVAVQLDKVPIPTFAPHRRDKEEENKSVVAYTMPSSDQLNAIVAVLDKRYRSR</sequence>